<dbReference type="STRING" id="1789224.BFG52_03445"/>
<name>A0A1B2LX41_9GAMM</name>
<dbReference type="Proteomes" id="UP000093391">
    <property type="component" value="Chromosome"/>
</dbReference>
<dbReference type="EMBL" id="CP016895">
    <property type="protein sequence ID" value="AOA57500.1"/>
    <property type="molecule type" value="Genomic_DNA"/>
</dbReference>
<evidence type="ECO:0000313" key="1">
    <source>
        <dbReference type="EMBL" id="AOA57500.1"/>
    </source>
</evidence>
<gene>
    <name evidence="1" type="ORF">BFG52_03445</name>
</gene>
<proteinExistence type="predicted"/>
<evidence type="ECO:0000313" key="2">
    <source>
        <dbReference type="Proteomes" id="UP000093391"/>
    </source>
</evidence>
<keyword evidence="2" id="KW-1185">Reference proteome</keyword>
<dbReference type="AlphaFoldDB" id="A0A1B2LX41"/>
<dbReference type="KEGG" id="ala:BFG52_03445"/>
<sequence>MPDVLNSALTPLASLYGRSGSFDILSCRRASPNSLRNIIAACLQVWAVHCKKQGANFLKNSQYAVKIF</sequence>
<reference evidence="1 2" key="1">
    <citation type="submission" date="2016-08" db="EMBL/GenBank/DDBJ databases">
        <authorList>
            <person name="Seilhamer J.J."/>
        </authorList>
    </citation>
    <scope>NUCLEOTIDE SEQUENCE [LARGE SCALE GENOMIC DNA]</scope>
    <source>
        <strain evidence="1 2">BRTC-1</strain>
    </source>
</reference>
<protein>
    <submittedName>
        <fullName evidence="1">Uncharacterized protein</fullName>
    </submittedName>
</protein>
<organism evidence="1 2">
    <name type="scientific">Acinetobacter larvae</name>
    <dbReference type="NCBI Taxonomy" id="1789224"/>
    <lineage>
        <taxon>Bacteria</taxon>
        <taxon>Pseudomonadati</taxon>
        <taxon>Pseudomonadota</taxon>
        <taxon>Gammaproteobacteria</taxon>
        <taxon>Moraxellales</taxon>
        <taxon>Moraxellaceae</taxon>
        <taxon>Acinetobacter</taxon>
    </lineage>
</organism>
<accession>A0A1B2LX41</accession>